<dbReference type="AlphaFoldDB" id="A0AAV9Y378"/>
<dbReference type="SUPFAM" id="SSF56112">
    <property type="entry name" value="Protein kinase-like (PK-like)"/>
    <property type="match status" value="1"/>
</dbReference>
<dbReference type="PROSITE" id="PS00107">
    <property type="entry name" value="PROTEIN_KINASE_ATP"/>
    <property type="match status" value="1"/>
</dbReference>
<comment type="subunit">
    <text evidence="1">Monomer.</text>
</comment>
<feature type="binding site" evidence="7">
    <location>
        <position position="45"/>
    </location>
    <ligand>
        <name>ATP</name>
        <dbReference type="ChEBI" id="CHEBI:30616"/>
    </ligand>
</feature>
<keyword evidence="3" id="KW-0808">Transferase</keyword>
<evidence type="ECO:0000256" key="2">
    <source>
        <dbReference type="ARBA" id="ARBA00022527"/>
    </source>
</evidence>
<dbReference type="GO" id="GO:0005524">
    <property type="term" value="F:ATP binding"/>
    <property type="evidence" value="ECO:0007669"/>
    <property type="project" value="UniProtKB-UniRule"/>
</dbReference>
<evidence type="ECO:0000256" key="4">
    <source>
        <dbReference type="ARBA" id="ARBA00022741"/>
    </source>
</evidence>
<evidence type="ECO:0000256" key="6">
    <source>
        <dbReference type="ARBA" id="ARBA00022840"/>
    </source>
</evidence>
<dbReference type="FunFam" id="3.30.200.20:FF:000003">
    <property type="entry name" value="Non-specific serine/threonine protein kinase"/>
    <property type="match status" value="1"/>
</dbReference>
<protein>
    <recommendedName>
        <fullName evidence="8">Protein kinase domain-containing protein</fullName>
    </recommendedName>
</protein>
<dbReference type="PANTHER" id="PTHR24346">
    <property type="entry name" value="MAP/MICROTUBULE AFFINITY-REGULATING KINASE"/>
    <property type="match status" value="1"/>
</dbReference>
<keyword evidence="2" id="KW-0723">Serine/threonine-protein kinase</keyword>
<dbReference type="PANTHER" id="PTHR24346:SF110">
    <property type="entry name" value="NON-SPECIFIC SERINE_THREONINE PROTEIN KINASE"/>
    <property type="match status" value="1"/>
</dbReference>
<name>A0AAV9Y378_9CRYT</name>
<feature type="domain" description="Protein kinase" evidence="8">
    <location>
        <begin position="16"/>
        <end position="268"/>
    </location>
</feature>
<dbReference type="Gene3D" id="1.10.510.10">
    <property type="entry name" value="Transferase(Phosphotransferase) domain 1"/>
    <property type="match status" value="1"/>
</dbReference>
<dbReference type="SUPFAM" id="SSF103243">
    <property type="entry name" value="KA1-like"/>
    <property type="match status" value="1"/>
</dbReference>
<dbReference type="GO" id="GO:0035556">
    <property type="term" value="P:intracellular signal transduction"/>
    <property type="evidence" value="ECO:0007669"/>
    <property type="project" value="TreeGrafter"/>
</dbReference>
<keyword evidence="5" id="KW-0418">Kinase</keyword>
<organism evidence="9 10">
    <name type="scientific">Cryptosporidium xiaoi</name>
    <dbReference type="NCBI Taxonomy" id="659607"/>
    <lineage>
        <taxon>Eukaryota</taxon>
        <taxon>Sar</taxon>
        <taxon>Alveolata</taxon>
        <taxon>Apicomplexa</taxon>
        <taxon>Conoidasida</taxon>
        <taxon>Coccidia</taxon>
        <taxon>Eucoccidiorida</taxon>
        <taxon>Eimeriorina</taxon>
        <taxon>Cryptosporidiidae</taxon>
        <taxon>Cryptosporidium</taxon>
    </lineage>
</organism>
<evidence type="ECO:0000259" key="8">
    <source>
        <dbReference type="PROSITE" id="PS50011"/>
    </source>
</evidence>
<proteinExistence type="predicted"/>
<evidence type="ECO:0000256" key="7">
    <source>
        <dbReference type="PROSITE-ProRule" id="PRU10141"/>
    </source>
</evidence>
<accession>A0AAV9Y378</accession>
<dbReference type="SMART" id="SM00220">
    <property type="entry name" value="S_TKc"/>
    <property type="match status" value="1"/>
</dbReference>
<dbReference type="GO" id="GO:0004674">
    <property type="term" value="F:protein serine/threonine kinase activity"/>
    <property type="evidence" value="ECO:0007669"/>
    <property type="project" value="UniProtKB-KW"/>
</dbReference>
<evidence type="ECO:0000256" key="1">
    <source>
        <dbReference type="ARBA" id="ARBA00011245"/>
    </source>
</evidence>
<keyword evidence="10" id="KW-1185">Reference proteome</keyword>
<comment type="caution">
    <text evidence="9">The sequence shown here is derived from an EMBL/GenBank/DDBJ whole genome shotgun (WGS) entry which is preliminary data.</text>
</comment>
<dbReference type="FunFam" id="1.10.510.10:FF:000571">
    <property type="entry name" value="Maternal embryonic leucine zipper kinase"/>
    <property type="match status" value="1"/>
</dbReference>
<evidence type="ECO:0000256" key="5">
    <source>
        <dbReference type="ARBA" id="ARBA00022777"/>
    </source>
</evidence>
<dbReference type="Pfam" id="PF00069">
    <property type="entry name" value="Pkinase"/>
    <property type="match status" value="1"/>
</dbReference>
<evidence type="ECO:0000256" key="3">
    <source>
        <dbReference type="ARBA" id="ARBA00022679"/>
    </source>
</evidence>
<dbReference type="InterPro" id="IPR008271">
    <property type="entry name" value="Ser/Thr_kinase_AS"/>
</dbReference>
<sequence>MKSTTNNMLKYKIGNYRIGQTLGIGSFGKVKLGIHEPTERKVAVKIMNKEKMKSLNMYDKSKKEIGILKSIIHPHIIRLYEVLDTPTDIYMIMEYVKGGELFDYILQKGRLSEDESRRLFQQLISGMEYCYLNGICHRDLKPENILLDDKFNIKIGDFGLSTYIKEGDFLITSCGSPNYAAPEVVSGKAYSGPEIDIWSCGVILYVLLCGALPFDDENVTYLFNKIRHGIFSIPGHVSDSGKSLILKMLTVDPSLRITYKEIRYHLWFRHNLPFYLEPHYYYLLTDVKNDYIYLNDVIDKKSLPKSSVIKNNSGGDNSFSILSENLTQECALLAQKKRRHLRQHSVFSRQIQKKVSSLNQNFSNACIRDTFVRSFQANLDLSCVDVGKKAFGFDGNNNNGENNNYKSKNLYGHHGHSHHYIRSIDKINLLNSMKKSNDNSPKQQSILKLLYHKINNAIKTEDNKINCFNNNSNFSICIGKDNINHNVQFDNIKSKESNNIGSINVKKHGYQYIVGELRYNRTKSLLVEAGINMNIQNNKDSASDAKDNNGYQKDIDNCIQETVNLDEHEHEHEHDNNKHIDYYKNNHISSVTGHNVHYQSSNSYYNYNYRGDIGIEISSIPISLDSNNKVIKNRWFLGFEIYGDLTRIIKIILNTLLNMNYEWVFISSNKLRCRPRRKVIKNNISNKCINESLSLNTSDDNTNFNNNSNTPPITAVSNYLDNEAYSDCLSCNDDNYTENSENKQYENDNININFEKNRVREKESTYYITIQLFRIDPFKYLFDTQIFDGPLLTNLYNAFKVTSYIYNNIYFNNINQ</sequence>
<dbReference type="InterPro" id="IPR000719">
    <property type="entry name" value="Prot_kinase_dom"/>
</dbReference>
<dbReference type="Proteomes" id="UP001311799">
    <property type="component" value="Unassembled WGS sequence"/>
</dbReference>
<dbReference type="InterPro" id="IPR017441">
    <property type="entry name" value="Protein_kinase_ATP_BS"/>
</dbReference>
<dbReference type="EMBL" id="JAWDEY010000007">
    <property type="protein sequence ID" value="KAK6590330.1"/>
    <property type="molecule type" value="Genomic_DNA"/>
</dbReference>
<dbReference type="InterPro" id="IPR011009">
    <property type="entry name" value="Kinase-like_dom_sf"/>
</dbReference>
<keyword evidence="6 7" id="KW-0067">ATP-binding</keyword>
<dbReference type="GO" id="GO:0005737">
    <property type="term" value="C:cytoplasm"/>
    <property type="evidence" value="ECO:0007669"/>
    <property type="project" value="TreeGrafter"/>
</dbReference>
<reference evidence="9 10" key="1">
    <citation type="submission" date="2023-10" db="EMBL/GenBank/DDBJ databases">
        <title>Comparative genomics analysis reveals potential genetic determinants of host preference in Cryptosporidium xiaoi.</title>
        <authorList>
            <person name="Xiao L."/>
            <person name="Li J."/>
        </authorList>
    </citation>
    <scope>NUCLEOTIDE SEQUENCE [LARGE SCALE GENOMIC DNA]</scope>
    <source>
        <strain evidence="9 10">52996</strain>
    </source>
</reference>
<dbReference type="InterPro" id="IPR028375">
    <property type="entry name" value="KA1/Ssp2_C"/>
</dbReference>
<gene>
    <name evidence="9" type="ORF">RS030_162538</name>
</gene>
<dbReference type="PROSITE" id="PS50011">
    <property type="entry name" value="PROTEIN_KINASE_DOM"/>
    <property type="match status" value="1"/>
</dbReference>
<keyword evidence="4 7" id="KW-0547">Nucleotide-binding</keyword>
<evidence type="ECO:0000313" key="10">
    <source>
        <dbReference type="Proteomes" id="UP001311799"/>
    </source>
</evidence>
<dbReference type="PROSITE" id="PS00108">
    <property type="entry name" value="PROTEIN_KINASE_ST"/>
    <property type="match status" value="1"/>
</dbReference>
<evidence type="ECO:0000313" key="9">
    <source>
        <dbReference type="EMBL" id="KAK6590330.1"/>
    </source>
</evidence>